<dbReference type="PANTHER" id="PTHR45760">
    <property type="entry name" value="FI19922P1-RELATED"/>
    <property type="match status" value="1"/>
</dbReference>
<evidence type="ECO:0000256" key="3">
    <source>
        <dbReference type="ARBA" id="ARBA00022448"/>
    </source>
</evidence>
<keyword evidence="8" id="KW-0496">Mitochondrion</keyword>
<evidence type="ECO:0000313" key="14">
    <source>
        <dbReference type="Proteomes" id="UP001301350"/>
    </source>
</evidence>
<evidence type="ECO:0000256" key="1">
    <source>
        <dbReference type="ARBA" id="ARBA00004448"/>
    </source>
</evidence>
<reference evidence="13 14" key="1">
    <citation type="submission" date="2022-07" db="EMBL/GenBank/DDBJ databases">
        <title>Genome-wide signatures of adaptation to extreme environments.</title>
        <authorList>
            <person name="Cho C.H."/>
            <person name="Yoon H.S."/>
        </authorList>
    </citation>
    <scope>NUCLEOTIDE SEQUENCE [LARGE SCALE GENOMIC DNA]</scope>
    <source>
        <strain evidence="13 14">DBV 063 E5</strain>
    </source>
</reference>
<comment type="similarity">
    <text evidence="2 11">Belongs to the mitochondrial carrier (TC 2.A.29) family.</text>
</comment>
<dbReference type="PROSITE" id="PS50920">
    <property type="entry name" value="SOLCAR"/>
    <property type="match status" value="3"/>
</dbReference>
<sequence>MDRLQDRELPLWQSAVAASCGALVTAVALNPIDVVRTSIQNARQSGNATVASGKSVSPDTHATSGNSLATHRYHGTLPASMTPFRVTVSGTLRQVLRESGVRGLWRGWTAAVLTVVPATGLHFGLYEWTTQWALQRWRARDENAHPAWVAPATGAVARCAVVTILSPLELARTSMQVHGGTLWGTLQHAVRCGGGYRALWTGLAATLWRDAPFSAIYWGVYEALRPQLNHWMAMATPPRVDHEHGAVRGAVHFTAGVGAGMAAALFTTPADVVKTRSQARHGMPSTKPLAAGQAIQGARAASTAASPIPPFWTALRRLFADEGAAGLFRGLTPRIIKVIPASGLMMVTFEEVKRWFRQQRRLQDAPSSHEAFSTDECAPSVMNGVSACPRA</sequence>
<keyword evidence="14" id="KW-1185">Reference proteome</keyword>
<keyword evidence="9 10" id="KW-0472">Membrane</keyword>
<dbReference type="Gene3D" id="1.50.40.10">
    <property type="entry name" value="Mitochondrial carrier domain"/>
    <property type="match status" value="1"/>
</dbReference>
<feature type="repeat" description="Solcar" evidence="10">
    <location>
        <begin position="145"/>
        <end position="227"/>
    </location>
</feature>
<keyword evidence="7" id="KW-1133">Transmembrane helix</keyword>
<gene>
    <name evidence="13" type="ORF">CDCA_CDCA06G1745</name>
</gene>
<keyword evidence="6" id="KW-0999">Mitochondrion inner membrane</keyword>
<dbReference type="AlphaFoldDB" id="A0AAV9IUD4"/>
<evidence type="ECO:0000313" key="13">
    <source>
        <dbReference type="EMBL" id="KAK4535720.1"/>
    </source>
</evidence>
<comment type="subcellular location">
    <subcellularLocation>
        <location evidence="1">Mitochondrion inner membrane</location>
        <topology evidence="1">Multi-pass membrane protein</topology>
    </subcellularLocation>
</comment>
<feature type="repeat" description="Solcar" evidence="10">
    <location>
        <begin position="9"/>
        <end position="132"/>
    </location>
</feature>
<feature type="region of interest" description="Disordered" evidence="12">
    <location>
        <begin position="49"/>
        <end position="69"/>
    </location>
</feature>
<evidence type="ECO:0000256" key="5">
    <source>
        <dbReference type="ARBA" id="ARBA00022737"/>
    </source>
</evidence>
<dbReference type="GO" id="GO:0005743">
    <property type="term" value="C:mitochondrial inner membrane"/>
    <property type="evidence" value="ECO:0007669"/>
    <property type="project" value="UniProtKB-SubCell"/>
</dbReference>
<evidence type="ECO:0000256" key="10">
    <source>
        <dbReference type="PROSITE-ProRule" id="PRU00282"/>
    </source>
</evidence>
<keyword evidence="5" id="KW-0677">Repeat</keyword>
<dbReference type="SUPFAM" id="SSF103506">
    <property type="entry name" value="Mitochondrial carrier"/>
    <property type="match status" value="1"/>
</dbReference>
<evidence type="ECO:0000256" key="11">
    <source>
        <dbReference type="RuleBase" id="RU000488"/>
    </source>
</evidence>
<dbReference type="Pfam" id="PF00153">
    <property type="entry name" value="Mito_carr"/>
    <property type="match status" value="3"/>
</dbReference>
<dbReference type="InterPro" id="IPR045315">
    <property type="entry name" value="Mtm1-like"/>
</dbReference>
<evidence type="ECO:0000256" key="7">
    <source>
        <dbReference type="ARBA" id="ARBA00022989"/>
    </source>
</evidence>
<dbReference type="InterPro" id="IPR018108">
    <property type="entry name" value="MCP_transmembrane"/>
</dbReference>
<evidence type="ECO:0008006" key="15">
    <source>
        <dbReference type="Google" id="ProtNLM"/>
    </source>
</evidence>
<dbReference type="PROSITE" id="PS51257">
    <property type="entry name" value="PROKAR_LIPOPROTEIN"/>
    <property type="match status" value="1"/>
</dbReference>
<dbReference type="InterPro" id="IPR023395">
    <property type="entry name" value="MCP_dom_sf"/>
</dbReference>
<keyword evidence="4 10" id="KW-0812">Transmembrane</keyword>
<evidence type="ECO:0000256" key="12">
    <source>
        <dbReference type="SAM" id="MobiDB-lite"/>
    </source>
</evidence>
<evidence type="ECO:0000256" key="8">
    <source>
        <dbReference type="ARBA" id="ARBA00023128"/>
    </source>
</evidence>
<evidence type="ECO:0000256" key="4">
    <source>
        <dbReference type="ARBA" id="ARBA00022692"/>
    </source>
</evidence>
<dbReference type="EMBL" id="JANCYW010000006">
    <property type="protein sequence ID" value="KAK4535720.1"/>
    <property type="molecule type" value="Genomic_DNA"/>
</dbReference>
<accession>A0AAV9IUD4</accession>
<dbReference type="Proteomes" id="UP001301350">
    <property type="component" value="Unassembled WGS sequence"/>
</dbReference>
<protein>
    <recommendedName>
        <fullName evidence="15">Mitochondrial carrier protein</fullName>
    </recommendedName>
</protein>
<proteinExistence type="inferred from homology"/>
<evidence type="ECO:0000256" key="2">
    <source>
        <dbReference type="ARBA" id="ARBA00006375"/>
    </source>
</evidence>
<dbReference type="GO" id="GO:1990542">
    <property type="term" value="P:mitochondrial transmembrane transport"/>
    <property type="evidence" value="ECO:0007669"/>
    <property type="project" value="InterPro"/>
</dbReference>
<comment type="caution">
    <text evidence="13">The sequence shown here is derived from an EMBL/GenBank/DDBJ whole genome shotgun (WGS) entry which is preliminary data.</text>
</comment>
<evidence type="ECO:0000256" key="9">
    <source>
        <dbReference type="ARBA" id="ARBA00023136"/>
    </source>
</evidence>
<name>A0AAV9IUD4_CYACA</name>
<feature type="repeat" description="Solcar" evidence="10">
    <location>
        <begin position="247"/>
        <end position="355"/>
    </location>
</feature>
<dbReference type="PANTHER" id="PTHR45760:SF2">
    <property type="entry name" value="FI19922P1-RELATED"/>
    <property type="match status" value="1"/>
</dbReference>
<keyword evidence="3 11" id="KW-0813">Transport</keyword>
<evidence type="ECO:0000256" key="6">
    <source>
        <dbReference type="ARBA" id="ARBA00022792"/>
    </source>
</evidence>
<organism evidence="13 14">
    <name type="scientific">Cyanidium caldarium</name>
    <name type="common">Red alga</name>
    <dbReference type="NCBI Taxonomy" id="2771"/>
    <lineage>
        <taxon>Eukaryota</taxon>
        <taxon>Rhodophyta</taxon>
        <taxon>Bangiophyceae</taxon>
        <taxon>Cyanidiales</taxon>
        <taxon>Cyanidiaceae</taxon>
        <taxon>Cyanidium</taxon>
    </lineage>
</organism>